<reference evidence="1" key="2">
    <citation type="submission" date="2018-04" db="EMBL/GenBank/DDBJ databases">
        <title>OnivRS2 (Oryza nivara Reference Sequence Version 2).</title>
        <authorList>
            <person name="Zhang J."/>
            <person name="Kudrna D."/>
            <person name="Lee S."/>
            <person name="Talag J."/>
            <person name="Rajasekar S."/>
            <person name="Welchert J."/>
            <person name="Hsing Y.-I."/>
            <person name="Wing R.A."/>
        </authorList>
    </citation>
    <scope>NUCLEOTIDE SEQUENCE [LARGE SCALE GENOMIC DNA]</scope>
    <source>
        <strain evidence="1">SL10</strain>
    </source>
</reference>
<dbReference type="EnsemblPlants" id="ONIVA11G14030.1">
    <property type="protein sequence ID" value="ONIVA11G14030.1"/>
    <property type="gene ID" value="ONIVA11G14030"/>
</dbReference>
<dbReference type="HOGENOM" id="CLU_2762122_0_0_1"/>
<dbReference type="AlphaFoldDB" id="A0A0E0J292"/>
<reference evidence="1" key="1">
    <citation type="submission" date="2015-04" db="UniProtKB">
        <authorList>
            <consortium name="EnsemblPlants"/>
        </authorList>
    </citation>
    <scope>IDENTIFICATION</scope>
    <source>
        <strain evidence="1">SL10</strain>
    </source>
</reference>
<protein>
    <submittedName>
        <fullName evidence="1">Uncharacterized protein</fullName>
    </submittedName>
</protein>
<name>A0A0E0J292_ORYNI</name>
<keyword evidence="2" id="KW-1185">Reference proteome</keyword>
<dbReference type="Gramene" id="ONIVA11G14030.1">
    <property type="protein sequence ID" value="ONIVA11G14030.1"/>
    <property type="gene ID" value="ONIVA11G14030"/>
</dbReference>
<evidence type="ECO:0000313" key="2">
    <source>
        <dbReference type="Proteomes" id="UP000006591"/>
    </source>
</evidence>
<evidence type="ECO:0000313" key="1">
    <source>
        <dbReference type="EnsemblPlants" id="ONIVA11G14030.1"/>
    </source>
</evidence>
<proteinExistence type="predicted"/>
<dbReference type="Proteomes" id="UP000006591">
    <property type="component" value="Chromosome 11"/>
</dbReference>
<accession>A0A0E0J292</accession>
<sequence length="70" mass="7561">MGRGSAPASPFCLSREMIERGGERGRKERKGWLPTTGEAGVADVARRLAPLRHLRTASLRSARVGLCRSG</sequence>
<organism evidence="1">
    <name type="scientific">Oryza nivara</name>
    <name type="common">Indian wild rice</name>
    <name type="synonym">Oryza sativa f. spontanea</name>
    <dbReference type="NCBI Taxonomy" id="4536"/>
    <lineage>
        <taxon>Eukaryota</taxon>
        <taxon>Viridiplantae</taxon>
        <taxon>Streptophyta</taxon>
        <taxon>Embryophyta</taxon>
        <taxon>Tracheophyta</taxon>
        <taxon>Spermatophyta</taxon>
        <taxon>Magnoliopsida</taxon>
        <taxon>Liliopsida</taxon>
        <taxon>Poales</taxon>
        <taxon>Poaceae</taxon>
        <taxon>BOP clade</taxon>
        <taxon>Oryzoideae</taxon>
        <taxon>Oryzeae</taxon>
        <taxon>Oryzinae</taxon>
        <taxon>Oryza</taxon>
    </lineage>
</organism>